<evidence type="ECO:0000313" key="3">
    <source>
        <dbReference type="EMBL" id="GMI37739.1"/>
    </source>
</evidence>
<keyword evidence="2" id="KW-0732">Signal</keyword>
<evidence type="ECO:0000256" key="2">
    <source>
        <dbReference type="SAM" id="SignalP"/>
    </source>
</evidence>
<accession>A0ABQ6N0L3</accession>
<gene>
    <name evidence="3" type="ORF">TeGR_g9662</name>
</gene>
<name>A0ABQ6N0L3_9STRA</name>
<feature type="compositionally biased region" description="Low complexity" evidence="1">
    <location>
        <begin position="31"/>
        <end position="47"/>
    </location>
</feature>
<dbReference type="Proteomes" id="UP001165060">
    <property type="component" value="Unassembled WGS sequence"/>
</dbReference>
<organism evidence="3 4">
    <name type="scientific">Tetraparma gracilis</name>
    <dbReference type="NCBI Taxonomy" id="2962635"/>
    <lineage>
        <taxon>Eukaryota</taxon>
        <taxon>Sar</taxon>
        <taxon>Stramenopiles</taxon>
        <taxon>Ochrophyta</taxon>
        <taxon>Bolidophyceae</taxon>
        <taxon>Parmales</taxon>
        <taxon>Triparmaceae</taxon>
        <taxon>Tetraparma</taxon>
    </lineage>
</organism>
<reference evidence="3 4" key="1">
    <citation type="journal article" date="2023" name="Commun. Biol.">
        <title>Genome analysis of Parmales, the sister group of diatoms, reveals the evolutionary specialization of diatoms from phago-mixotrophs to photoautotrophs.</title>
        <authorList>
            <person name="Ban H."/>
            <person name="Sato S."/>
            <person name="Yoshikawa S."/>
            <person name="Yamada K."/>
            <person name="Nakamura Y."/>
            <person name="Ichinomiya M."/>
            <person name="Sato N."/>
            <person name="Blanc-Mathieu R."/>
            <person name="Endo H."/>
            <person name="Kuwata A."/>
            <person name="Ogata H."/>
        </authorList>
    </citation>
    <scope>NUCLEOTIDE SEQUENCE [LARGE SCALE GENOMIC DNA]</scope>
</reference>
<dbReference type="EMBL" id="BRYB01000789">
    <property type="protein sequence ID" value="GMI37739.1"/>
    <property type="molecule type" value="Genomic_DNA"/>
</dbReference>
<evidence type="ECO:0000256" key="1">
    <source>
        <dbReference type="SAM" id="MobiDB-lite"/>
    </source>
</evidence>
<evidence type="ECO:0008006" key="5">
    <source>
        <dbReference type="Google" id="ProtNLM"/>
    </source>
</evidence>
<feature type="signal peptide" evidence="2">
    <location>
        <begin position="1"/>
        <end position="16"/>
    </location>
</feature>
<proteinExistence type="predicted"/>
<feature type="chain" id="PRO_5045907622" description="Peptidylprolyl isomerase" evidence="2">
    <location>
        <begin position="17"/>
        <end position="306"/>
    </location>
</feature>
<evidence type="ECO:0000313" key="4">
    <source>
        <dbReference type="Proteomes" id="UP001165060"/>
    </source>
</evidence>
<keyword evidence="4" id="KW-1185">Reference proteome</keyword>
<comment type="caution">
    <text evidence="3">The sequence shown here is derived from an EMBL/GenBank/DDBJ whole genome shotgun (WGS) entry which is preliminary data.</text>
</comment>
<sequence length="306" mass="33134">MHPLLLLLPLLPLASPFLLPPRAPFRPPPLSGADPASDPSSATKGVPITLTEPLSTLPSLVPHLPERPSAAKLDGAKLEKEKGKVSLEAAQAYVLKARHDFVTRGGVCVGDAVTIDWDATCIDKGDGPWVPGQKMKGVKAKGQLLDVREDYDDGATVWSQFSRGVLGAGQMSSNTFEVQFPGGHPTPVLRGVRCRVTALVRSIGYKEPRTARELSPAEATAIASTNLLAKLEQRYLEECDKMILDAVMDEMVDMDTDKVTESVSWAKFGPESLRAFSWNLVKEEIARGEGVEARDVEKLLREVCGV</sequence>
<protein>
    <recommendedName>
        <fullName evidence="5">Peptidylprolyl isomerase</fullName>
    </recommendedName>
</protein>
<feature type="region of interest" description="Disordered" evidence="1">
    <location>
        <begin position="28"/>
        <end position="47"/>
    </location>
</feature>